<keyword evidence="1" id="KW-0472">Membrane</keyword>
<keyword evidence="1" id="KW-1133">Transmembrane helix</keyword>
<evidence type="ECO:0000313" key="3">
    <source>
        <dbReference type="Proteomes" id="UP000698242"/>
    </source>
</evidence>
<name>A0A921TEF6_9RHOB</name>
<dbReference type="AlphaFoldDB" id="A0A921TEF6"/>
<organism evidence="2 3">
    <name type="scientific">Profundibacterium mesophilum KAUST100406-0324</name>
    <dbReference type="NCBI Taxonomy" id="1037889"/>
    <lineage>
        <taxon>Bacteria</taxon>
        <taxon>Pseudomonadati</taxon>
        <taxon>Pseudomonadota</taxon>
        <taxon>Alphaproteobacteria</taxon>
        <taxon>Rhodobacterales</taxon>
        <taxon>Roseobacteraceae</taxon>
        <taxon>Profundibacterium</taxon>
    </lineage>
</organism>
<accession>A0A921TEF6</accession>
<sequence>MLAHFSAWAELRARLVARRIVFGIVGALFLGAGLAFLTVALWLLIELALGPILASVALGMLFFGTGLLVLFLGRRPVPAPPASAAPARAVPPAPGPRRPLAAGTGLLEALLLGIEAGRLIRRR</sequence>
<dbReference type="EMBL" id="APKE01000005">
    <property type="protein sequence ID" value="KAF0677281.1"/>
    <property type="molecule type" value="Genomic_DNA"/>
</dbReference>
<keyword evidence="3" id="KW-1185">Reference proteome</keyword>
<dbReference type="RefSeq" id="WP_159963793.1">
    <property type="nucleotide sequence ID" value="NZ_APKE01000005.1"/>
</dbReference>
<keyword evidence="1" id="KW-0812">Transmembrane</keyword>
<proteinExistence type="predicted"/>
<protein>
    <recommendedName>
        <fullName evidence="4">Phage holin family protein</fullName>
    </recommendedName>
</protein>
<comment type="caution">
    <text evidence="2">The sequence shown here is derived from an EMBL/GenBank/DDBJ whole genome shotgun (WGS) entry which is preliminary data.</text>
</comment>
<evidence type="ECO:0000256" key="1">
    <source>
        <dbReference type="SAM" id="Phobius"/>
    </source>
</evidence>
<gene>
    <name evidence="2" type="ORF">PMES_00328</name>
</gene>
<evidence type="ECO:0008006" key="4">
    <source>
        <dbReference type="Google" id="ProtNLM"/>
    </source>
</evidence>
<feature type="transmembrane region" description="Helical" evidence="1">
    <location>
        <begin position="20"/>
        <end position="45"/>
    </location>
</feature>
<feature type="transmembrane region" description="Helical" evidence="1">
    <location>
        <begin position="51"/>
        <end position="72"/>
    </location>
</feature>
<evidence type="ECO:0000313" key="2">
    <source>
        <dbReference type="EMBL" id="KAF0677281.1"/>
    </source>
</evidence>
<reference evidence="2" key="1">
    <citation type="submission" date="2013-03" db="EMBL/GenBank/DDBJ databases">
        <title>Genome Sequence of the Profundibacterium mesophilum strain KAUST100406-0324T from Red Sea, a novel genus in the family Rhodobacteraceae.</title>
        <authorList>
            <person name="Essack M."/>
            <person name="Alam I."/>
            <person name="Lafi F."/>
            <person name="Alawi W."/>
            <person name="Kamanu F."/>
            <person name="Al-Suwailem A."/>
            <person name="Lee O.O."/>
            <person name="Xu Y."/>
            <person name="Bajic V."/>
            <person name="Qian P.-Y."/>
            <person name="Archer J."/>
        </authorList>
    </citation>
    <scope>NUCLEOTIDE SEQUENCE</scope>
    <source>
        <strain evidence="2">KAUST100406-0324</strain>
    </source>
</reference>
<dbReference type="Proteomes" id="UP000698242">
    <property type="component" value="Unassembled WGS sequence"/>
</dbReference>